<dbReference type="PANTHER" id="PTHR34406">
    <property type="entry name" value="PROTEIN YCEI"/>
    <property type="match status" value="1"/>
</dbReference>
<reference evidence="2 3" key="1">
    <citation type="submission" date="2018-09" db="EMBL/GenBank/DDBJ databases">
        <title>Genome comparison of Alicycliphilus sp. BQ1, a polyurethanolytic bacterium, with its closest phylogenetic relatives Alicycliphilus denitrificans BC and K601, unable to attack polyurethane.</title>
        <authorList>
            <person name="Loza-Tavera H."/>
            <person name="Lozano L."/>
            <person name="Cevallos M."/>
            <person name="Maya-Lucas O."/>
            <person name="Garcia-Mena J."/>
            <person name="Hernandez J."/>
        </authorList>
    </citation>
    <scope>NUCLEOTIDE SEQUENCE [LARGE SCALE GENOMIC DNA]</scope>
    <source>
        <strain evidence="2 3">BQ1</strain>
    </source>
</reference>
<evidence type="ECO:0000313" key="3">
    <source>
        <dbReference type="Proteomes" id="UP000216225"/>
    </source>
</evidence>
<accession>A0A420KAS0</accession>
<dbReference type="InterPro" id="IPR036761">
    <property type="entry name" value="TTHA0802/YceI-like_sf"/>
</dbReference>
<comment type="caution">
    <text evidence="2">The sequence shown here is derived from an EMBL/GenBank/DDBJ whole genome shotgun (WGS) entry which is preliminary data.</text>
</comment>
<feature type="domain" description="Lipid/polyisoprenoid-binding YceI-like" evidence="1">
    <location>
        <begin position="41"/>
        <end position="201"/>
    </location>
</feature>
<dbReference type="AlphaFoldDB" id="A0A420KAS0"/>
<dbReference type="Pfam" id="PF04264">
    <property type="entry name" value="YceI"/>
    <property type="match status" value="1"/>
</dbReference>
<organism evidence="2 3">
    <name type="scientific">Alicycliphilus denitrificans</name>
    <dbReference type="NCBI Taxonomy" id="179636"/>
    <lineage>
        <taxon>Bacteria</taxon>
        <taxon>Pseudomonadati</taxon>
        <taxon>Pseudomonadota</taxon>
        <taxon>Betaproteobacteria</taxon>
        <taxon>Burkholderiales</taxon>
        <taxon>Comamonadaceae</taxon>
        <taxon>Alicycliphilus</taxon>
    </lineage>
</organism>
<dbReference type="EMBL" id="NKDB02000002">
    <property type="protein sequence ID" value="RKJ96244.1"/>
    <property type="molecule type" value="Genomic_DNA"/>
</dbReference>
<protein>
    <submittedName>
        <fullName evidence="2">YceI family protein</fullName>
    </submittedName>
</protein>
<dbReference type="Proteomes" id="UP000216225">
    <property type="component" value="Unassembled WGS sequence"/>
</dbReference>
<dbReference type="SMART" id="SM00867">
    <property type="entry name" value="YceI"/>
    <property type="match status" value="1"/>
</dbReference>
<dbReference type="Gene3D" id="2.40.128.110">
    <property type="entry name" value="Lipid/polyisoprenoid-binding, YceI-like"/>
    <property type="match status" value="1"/>
</dbReference>
<sequence length="206" mass="21833">MSCFRHYRTEHSTVTVSTLTRRAGLALAIAAALAGGPALAQQRLVPEQSEIAFVSKQMGVPVEGKFKKFDAQVAFDPAKLATSKVAFTVDTGSATLGVRETDAELPKVVWFNVPRFPQATFQSSAIKAVGAGKYEVAGKLSIKGMSQDVVVPVTLTQSGATTTAAGSFVIKRLAFKIGENEWADTSMVADDVQVKFKLALAGVPKL</sequence>
<proteinExistence type="predicted"/>
<evidence type="ECO:0000259" key="1">
    <source>
        <dbReference type="SMART" id="SM00867"/>
    </source>
</evidence>
<dbReference type="SUPFAM" id="SSF101874">
    <property type="entry name" value="YceI-like"/>
    <property type="match status" value="1"/>
</dbReference>
<name>A0A420KAS0_9BURK</name>
<dbReference type="InterPro" id="IPR007372">
    <property type="entry name" value="Lipid/polyisoprenoid-bd_YceI"/>
</dbReference>
<evidence type="ECO:0000313" key="2">
    <source>
        <dbReference type="EMBL" id="RKJ96244.1"/>
    </source>
</evidence>
<gene>
    <name evidence="2" type="ORF">CE154_009345</name>
</gene>
<dbReference type="PANTHER" id="PTHR34406:SF1">
    <property type="entry name" value="PROTEIN YCEI"/>
    <property type="match status" value="1"/>
</dbReference>